<name>A0A3A5L683_9GAMM</name>
<organism evidence="4 5">
    <name type="scientific">Legionella taurinensis</name>
    <dbReference type="NCBI Taxonomy" id="70611"/>
    <lineage>
        <taxon>Bacteria</taxon>
        <taxon>Pseudomonadati</taxon>
        <taxon>Pseudomonadota</taxon>
        <taxon>Gammaproteobacteria</taxon>
        <taxon>Legionellales</taxon>
        <taxon>Legionellaceae</taxon>
        <taxon>Legionella</taxon>
    </lineage>
</organism>
<dbReference type="EMBL" id="QZWB01000016">
    <property type="protein sequence ID" value="RJT44232.1"/>
    <property type="molecule type" value="Genomic_DNA"/>
</dbReference>
<keyword evidence="1" id="KW-0547">Nucleotide-binding</keyword>
<evidence type="ECO:0000256" key="2">
    <source>
        <dbReference type="ARBA" id="ARBA00022840"/>
    </source>
</evidence>
<reference evidence="4 5" key="1">
    <citation type="submission" date="2018-09" db="EMBL/GenBank/DDBJ databases">
        <title>Draft genome sequences of Legionella taurinensis isolated from water samples.</title>
        <authorList>
            <person name="Chakeri A."/>
            <person name="Allerberger F."/>
            <person name="Kundi M."/>
            <person name="Ruppitsch W."/>
            <person name="Schmid D."/>
        </authorList>
    </citation>
    <scope>NUCLEOTIDE SEQUENCE [LARGE SCALE GENOMIC DNA]</scope>
    <source>
        <strain evidence="4 5">4570-18-6</strain>
    </source>
</reference>
<comment type="caution">
    <text evidence="4">The sequence shown here is derived from an EMBL/GenBank/DDBJ whole genome shotgun (WGS) entry which is preliminary data.</text>
</comment>
<sequence>MTLYEIRQIVHHYDKKIHLRRYRRMEQLRNYLTQFADYDDEYQLTAKDVLDLLKAIPKLTGDNRDLQPMEQLKAGLDNHFLFWIYSVLHDADVMTEAHFTEIYHLSPTGRQHLVDFLCEVSPDKDTLPIILTMAARQSPFVKKMGQCLRFFKERDGLTPAALLLLESKGHEAHCLIRTLNALDRMDGLNEAAYASLTACESLYQVDELLDLLPRFNLTMTQELLDAIASSASLKYLVEILPVINPAKVNLTKDILIHLLGKDFKFFFVRKSVLKRLGEDGLLTTPIWHYVLKNDVFSLKQILDILAAASLLKDNGAVLNRIVSNTIDCYDLGGSIGYLQRAGLLTQQSLESCLQLLPKGPAPGPKRALLDLFRQLDEVAFSINASQLTTLFALSPANTLRLRHQVLRLVDYKLLNESSFTEALQRVSQKLPPVNDAVADKKSRKASGAARSQITVTDGPLFFTGHDKHCESGGFGKVKKGYPSLHAPEPVYSIKKLYEKDEQSAQKEAVREIKHHRLLGRQAFYYTRQGSTFIVADWQQGKALHRYSADELKKAPMQKRLACLRDALSQLNTLHAHARVHGDIKDQNVILDFHALSMKLIDFGGSHRQASRKSFAFTPAYADPRFKGDHYCRDMYAMGLVAMQLFPELFTVHVDALTVRVKTHKVRPTLIEQAVLDLIAAMMCDNVDTRCTSEAAFQYCDSLLTQDTLDRKGLETIKNTTIARCHKTVEDVLRM</sequence>
<protein>
    <submittedName>
        <fullName evidence="4">Protein kinase family protein</fullName>
    </submittedName>
</protein>
<dbReference type="SMART" id="SM00220">
    <property type="entry name" value="S_TKc"/>
    <property type="match status" value="1"/>
</dbReference>
<dbReference type="Gene3D" id="1.10.510.10">
    <property type="entry name" value="Transferase(Phosphotransferase) domain 1"/>
    <property type="match status" value="1"/>
</dbReference>
<dbReference type="InterPro" id="IPR000719">
    <property type="entry name" value="Prot_kinase_dom"/>
</dbReference>
<feature type="domain" description="Protein kinase" evidence="3">
    <location>
        <begin position="463"/>
        <end position="703"/>
    </location>
</feature>
<evidence type="ECO:0000259" key="3">
    <source>
        <dbReference type="PROSITE" id="PS50011"/>
    </source>
</evidence>
<proteinExistence type="predicted"/>
<dbReference type="PROSITE" id="PS50011">
    <property type="entry name" value="PROTEIN_KINASE_DOM"/>
    <property type="match status" value="1"/>
</dbReference>
<dbReference type="GO" id="GO:0035556">
    <property type="term" value="P:intracellular signal transduction"/>
    <property type="evidence" value="ECO:0007669"/>
    <property type="project" value="TreeGrafter"/>
</dbReference>
<dbReference type="SUPFAM" id="SSF56112">
    <property type="entry name" value="Protein kinase-like (PK-like)"/>
    <property type="match status" value="1"/>
</dbReference>
<dbReference type="GO" id="GO:0004674">
    <property type="term" value="F:protein serine/threonine kinase activity"/>
    <property type="evidence" value="ECO:0007669"/>
    <property type="project" value="TreeGrafter"/>
</dbReference>
<keyword evidence="4" id="KW-0418">Kinase</keyword>
<dbReference type="GO" id="GO:0005524">
    <property type="term" value="F:ATP binding"/>
    <property type="evidence" value="ECO:0007669"/>
    <property type="project" value="UniProtKB-KW"/>
</dbReference>
<dbReference type="RefSeq" id="WP_115300766.1">
    <property type="nucleotide sequence ID" value="NZ_CAAAIR010000014.1"/>
</dbReference>
<dbReference type="GeneID" id="48947554"/>
<evidence type="ECO:0000313" key="4">
    <source>
        <dbReference type="EMBL" id="RJT44232.1"/>
    </source>
</evidence>
<dbReference type="Proteomes" id="UP000270757">
    <property type="component" value="Unassembled WGS sequence"/>
</dbReference>
<dbReference type="PANTHER" id="PTHR24346:SF30">
    <property type="entry name" value="MATERNAL EMBRYONIC LEUCINE ZIPPER KINASE"/>
    <property type="match status" value="1"/>
</dbReference>
<dbReference type="AlphaFoldDB" id="A0A3A5L683"/>
<keyword evidence="4" id="KW-0808">Transferase</keyword>
<evidence type="ECO:0000313" key="5">
    <source>
        <dbReference type="Proteomes" id="UP000270757"/>
    </source>
</evidence>
<gene>
    <name evidence="4" type="ORF">D6J04_12825</name>
</gene>
<keyword evidence="2" id="KW-0067">ATP-binding</keyword>
<dbReference type="GO" id="GO:0005737">
    <property type="term" value="C:cytoplasm"/>
    <property type="evidence" value="ECO:0007669"/>
    <property type="project" value="TreeGrafter"/>
</dbReference>
<dbReference type="PANTHER" id="PTHR24346">
    <property type="entry name" value="MAP/MICROTUBULE AFFINITY-REGULATING KINASE"/>
    <property type="match status" value="1"/>
</dbReference>
<dbReference type="Pfam" id="PF00069">
    <property type="entry name" value="Pkinase"/>
    <property type="match status" value="1"/>
</dbReference>
<accession>A0A3A5L683</accession>
<dbReference type="InterPro" id="IPR011009">
    <property type="entry name" value="Kinase-like_dom_sf"/>
</dbReference>
<evidence type="ECO:0000256" key="1">
    <source>
        <dbReference type="ARBA" id="ARBA00022741"/>
    </source>
</evidence>